<dbReference type="OMA" id="TDTDKME"/>
<sequence length="546" mass="57355">MLQRCVSIVSGENARAGLLRGIKTIADTVAITLGPRGRTVILPSGGASGAMRITKDGVSVARAINLPGLEGVGADIVKDASLRTNTMVGDGTTTSLILSNKLVHEMNKYAVSGMGNTKLLRALNAAGTDCLDSLRQQSRAIESNKKLHDIATIAANNDLEIGRIIADAFAAVGREGTITVEDGYADIDTLNVTDGCSFPSGYLSPYFSLGGSRYLELVSPLVIVTDRVLSLAAPLVPALERCATEKRPLLVIASDVTGDALSTLAINTLKGTVRCCAVRAPGYGDVKKGVLEDLATIVGVPSYISDELQTSSGPGNTPLSNIGSCQKAIITPERTVIHFNDDKSNASLIRSRVATLRSLLESSNLTNYQQNKLKERIGRLLGKVCTIRIGAKTELEAEEKKDRYIDSLSAARAALEEGLLPGGGVALLRAAQALERKLAEGKVTDPVDIAAYKALIATLHEPARLIAETAGASGPVVAETIKRSPDNFYGFDALNGKFVNTERAGILDATKVVTTALESALGVSSVFLNTDAVVQTIPADSDTSNK</sequence>
<dbReference type="SMR" id="C6LYU4"/>
<dbReference type="VEuPathDB" id="GiardiaDB:GL50581_3972"/>
<comment type="caution">
    <text evidence="4">The sequence shown here is derived from an EMBL/GenBank/DDBJ whole genome shotgun (WGS) entry which is preliminary data.</text>
</comment>
<dbReference type="Gene3D" id="1.10.560.10">
    <property type="entry name" value="GroEL-like equatorial domain"/>
    <property type="match status" value="1"/>
</dbReference>
<protein>
    <submittedName>
        <fullName evidence="4">Chaperonin 60</fullName>
    </submittedName>
</protein>
<dbReference type="OrthoDB" id="1733909at2759"/>
<gene>
    <name evidence="4" type="ORF">GL50581_3972</name>
</gene>
<dbReference type="Proteomes" id="UP000002488">
    <property type="component" value="Unassembled WGS sequence"/>
</dbReference>
<dbReference type="Pfam" id="PF00118">
    <property type="entry name" value="Cpn60_TCP1"/>
    <property type="match status" value="2"/>
</dbReference>
<evidence type="ECO:0000313" key="4">
    <source>
        <dbReference type="EMBL" id="EES98783.1"/>
    </source>
</evidence>
<name>C6LYU4_GIAIB</name>
<dbReference type="PANTHER" id="PTHR45633">
    <property type="entry name" value="60 KDA HEAT SHOCK PROTEIN, MITOCHONDRIAL"/>
    <property type="match status" value="1"/>
</dbReference>
<organism evidence="4 5">
    <name type="scientific">Giardia intestinalis (strain ATCC 50581 / GS clone H7)</name>
    <name type="common">Giardia lamblia</name>
    <dbReference type="NCBI Taxonomy" id="598745"/>
    <lineage>
        <taxon>Eukaryota</taxon>
        <taxon>Metamonada</taxon>
        <taxon>Diplomonadida</taxon>
        <taxon>Hexamitidae</taxon>
        <taxon>Giardiinae</taxon>
        <taxon>Giardia</taxon>
    </lineage>
</organism>
<dbReference type="GO" id="GO:0005524">
    <property type="term" value="F:ATP binding"/>
    <property type="evidence" value="ECO:0007669"/>
    <property type="project" value="InterPro"/>
</dbReference>
<dbReference type="InterPro" id="IPR001844">
    <property type="entry name" value="Cpn60/GroEL"/>
</dbReference>
<dbReference type="Gene3D" id="3.50.7.10">
    <property type="entry name" value="GroEL"/>
    <property type="match status" value="1"/>
</dbReference>
<dbReference type="NCBIfam" id="NF009487">
    <property type="entry name" value="PRK12849.1"/>
    <property type="match status" value="1"/>
</dbReference>
<accession>C6LYU4</accession>
<evidence type="ECO:0000313" key="5">
    <source>
        <dbReference type="Proteomes" id="UP000002488"/>
    </source>
</evidence>
<dbReference type="EMBL" id="ACGJ01002917">
    <property type="protein sequence ID" value="EES98783.1"/>
    <property type="molecule type" value="Genomic_DNA"/>
</dbReference>
<reference evidence="4 5" key="1">
    <citation type="journal article" date="2009" name="PLoS Pathog.">
        <title>Draft genome sequencing of giardia intestinalis assemblage B isolate GS: is human giardiasis caused by two different species?</title>
        <authorList>
            <person name="Franzen O."/>
            <person name="Jerlstrom-Hultqvist J."/>
            <person name="Castro E."/>
            <person name="Sherwood E."/>
            <person name="Ankarklev J."/>
            <person name="Reiner D.S."/>
            <person name="Palm D."/>
            <person name="Andersson J.O."/>
            <person name="Andersson B."/>
            <person name="Svard S.G."/>
        </authorList>
    </citation>
    <scope>NUCLEOTIDE SEQUENCE [LARGE SCALE GENOMIC DNA]</scope>
    <source>
        <strain evidence="5">ATCC 50581 / GS clone H7</strain>
    </source>
</reference>
<dbReference type="GO" id="GO:0140662">
    <property type="term" value="F:ATP-dependent protein folding chaperone"/>
    <property type="evidence" value="ECO:0007669"/>
    <property type="project" value="InterPro"/>
</dbReference>
<dbReference type="SUPFAM" id="SSF54849">
    <property type="entry name" value="GroEL-intermediate domain like"/>
    <property type="match status" value="1"/>
</dbReference>
<dbReference type="InterPro" id="IPR027409">
    <property type="entry name" value="GroEL-like_apical_dom_sf"/>
</dbReference>
<dbReference type="InterPro" id="IPR027410">
    <property type="entry name" value="TCP-1-like_intermed_sf"/>
</dbReference>
<dbReference type="FunFam" id="3.50.7.10:FF:000001">
    <property type="entry name" value="60 kDa chaperonin"/>
    <property type="match status" value="1"/>
</dbReference>
<proteinExistence type="inferred from homology"/>
<evidence type="ECO:0000256" key="1">
    <source>
        <dbReference type="ARBA" id="ARBA00006607"/>
    </source>
</evidence>
<evidence type="ECO:0000256" key="2">
    <source>
        <dbReference type="ARBA" id="ARBA00023186"/>
    </source>
</evidence>
<dbReference type="InterPro" id="IPR027413">
    <property type="entry name" value="GROEL-like_equatorial_sf"/>
</dbReference>
<dbReference type="PRINTS" id="PR00298">
    <property type="entry name" value="CHAPERONIN60"/>
</dbReference>
<keyword evidence="2" id="KW-0143">Chaperone</keyword>
<dbReference type="InterPro" id="IPR002423">
    <property type="entry name" value="Cpn60/GroEL/TCP-1"/>
</dbReference>
<dbReference type="GO" id="GO:0042026">
    <property type="term" value="P:protein refolding"/>
    <property type="evidence" value="ECO:0007669"/>
    <property type="project" value="InterPro"/>
</dbReference>
<dbReference type="AlphaFoldDB" id="C6LYU4"/>
<evidence type="ECO:0000256" key="3">
    <source>
        <dbReference type="RuleBase" id="RU000418"/>
    </source>
</evidence>
<dbReference type="NCBIfam" id="NF000592">
    <property type="entry name" value="PRK00013.1"/>
    <property type="match status" value="1"/>
</dbReference>
<comment type="similarity">
    <text evidence="1 3">Belongs to the chaperonin (HSP60) family.</text>
</comment>
<dbReference type="Gene3D" id="3.30.260.10">
    <property type="entry name" value="TCP-1-like chaperonin intermediate domain"/>
    <property type="match status" value="1"/>
</dbReference>
<dbReference type="SUPFAM" id="SSF52029">
    <property type="entry name" value="GroEL apical domain-like"/>
    <property type="match status" value="1"/>
</dbReference>
<dbReference type="SUPFAM" id="SSF48592">
    <property type="entry name" value="GroEL equatorial domain-like"/>
    <property type="match status" value="1"/>
</dbReference>
<dbReference type="CDD" id="cd03344">
    <property type="entry name" value="GroEL"/>
    <property type="match status" value="1"/>
</dbReference>